<dbReference type="OrthoDB" id="8339333at2"/>
<proteinExistence type="predicted"/>
<organism evidence="2 3">
    <name type="scientific">Variovorax paradoxus B4</name>
    <dbReference type="NCBI Taxonomy" id="1246301"/>
    <lineage>
        <taxon>Bacteria</taxon>
        <taxon>Pseudomonadati</taxon>
        <taxon>Pseudomonadota</taxon>
        <taxon>Betaproteobacteria</taxon>
        <taxon>Burkholderiales</taxon>
        <taxon>Comamonadaceae</taxon>
        <taxon>Variovorax</taxon>
    </lineage>
</organism>
<feature type="compositionally biased region" description="Basic and acidic residues" evidence="1">
    <location>
        <begin position="8"/>
        <end position="19"/>
    </location>
</feature>
<evidence type="ECO:0000313" key="3">
    <source>
        <dbReference type="Proteomes" id="UP000016223"/>
    </source>
</evidence>
<evidence type="ECO:0000256" key="1">
    <source>
        <dbReference type="SAM" id="MobiDB-lite"/>
    </source>
</evidence>
<dbReference type="KEGG" id="vpd:VAPA_1c22150"/>
<sequence length="99" mass="11482">MTTAARQDSQRRPGADEKQTQPISHCEFPFDWQILWTQSCRVCSADDICTFAPSGQTRVATHQALNRSFSIKQHWHERHQQDPANRWLRSTVADLFLEA</sequence>
<dbReference type="AlphaFoldDB" id="T1XAG4"/>
<dbReference type="Proteomes" id="UP000016223">
    <property type="component" value="Chromosome 1"/>
</dbReference>
<dbReference type="HOGENOM" id="CLU_2319297_0_0_4"/>
<evidence type="ECO:0000313" key="2">
    <source>
        <dbReference type="EMBL" id="AGU49319.1"/>
    </source>
</evidence>
<gene>
    <name evidence="2" type="ORF">VAPA_1c22150</name>
</gene>
<feature type="region of interest" description="Disordered" evidence="1">
    <location>
        <begin position="1"/>
        <end position="21"/>
    </location>
</feature>
<accession>T1XAG4</accession>
<name>T1XAG4_VARPD</name>
<protein>
    <submittedName>
        <fullName evidence="2">Uncharacterized protein</fullName>
    </submittedName>
</protein>
<dbReference type="EMBL" id="CP003911">
    <property type="protein sequence ID" value="AGU49319.1"/>
    <property type="molecule type" value="Genomic_DNA"/>
</dbReference>
<dbReference type="Gene3D" id="3.40.190.10">
    <property type="entry name" value="Periplasmic binding protein-like II"/>
    <property type="match status" value="1"/>
</dbReference>
<reference evidence="2 3" key="1">
    <citation type="submission" date="2012-10" db="EMBL/GenBank/DDBJ databases">
        <title>Genome sequence of Variovorax paradoxus B4.</title>
        <authorList>
            <person name="Schuldes J."/>
            <person name="Brandt U."/>
            <person name="Hiessl S."/>
            <person name="Wuebbeler J.H."/>
            <person name="Thuermer A."/>
            <person name="Steinbuechel A."/>
            <person name="Daniel R."/>
        </authorList>
    </citation>
    <scope>NUCLEOTIDE SEQUENCE [LARGE SCALE GENOMIC DNA]</scope>
    <source>
        <strain evidence="2 3">B4</strain>
    </source>
</reference>